<name>A0A1H8PGF1_9FLAO</name>
<dbReference type="Proteomes" id="UP000198657">
    <property type="component" value="Unassembled WGS sequence"/>
</dbReference>
<gene>
    <name evidence="1" type="ORF">SAMN04487942_2684</name>
</gene>
<organism evidence="1 2">
    <name type="scientific">Flavobacterium sinopsychrotolerans</name>
    <dbReference type="NCBI Taxonomy" id="604089"/>
    <lineage>
        <taxon>Bacteria</taxon>
        <taxon>Pseudomonadati</taxon>
        <taxon>Bacteroidota</taxon>
        <taxon>Flavobacteriia</taxon>
        <taxon>Flavobacteriales</taxon>
        <taxon>Flavobacteriaceae</taxon>
        <taxon>Flavobacterium</taxon>
    </lineage>
</organism>
<dbReference type="EMBL" id="FODN01000006">
    <property type="protein sequence ID" value="SEO41052.1"/>
    <property type="molecule type" value="Genomic_DNA"/>
</dbReference>
<sequence length="152" mass="16988">MHTYEVNLKWTGNTKGLLSSPVLPQNIEVATPPDFPKGMQGIWSPEHLFIASINSCVMSTFLNIAENSKLHFISFECKSSCTVDLVEGAYVITEVLLHPKVVIPYSQKPDRAKRIVEMSEKACLVSNTLKIPIRLEPEIIVEKSLFPIGESF</sequence>
<dbReference type="PANTHER" id="PTHR42830:SF2">
    <property type="entry name" value="OSMC_OHR FAMILY PROTEIN"/>
    <property type="match status" value="1"/>
</dbReference>
<dbReference type="SUPFAM" id="SSF82784">
    <property type="entry name" value="OsmC-like"/>
    <property type="match status" value="1"/>
</dbReference>
<dbReference type="Gene3D" id="3.30.300.20">
    <property type="match status" value="1"/>
</dbReference>
<protein>
    <submittedName>
        <fullName evidence="1">Organic hydroperoxide reductase OsmC/OhrA</fullName>
    </submittedName>
</protein>
<dbReference type="InterPro" id="IPR036102">
    <property type="entry name" value="OsmC/Ohrsf"/>
</dbReference>
<dbReference type="PANTHER" id="PTHR42830">
    <property type="entry name" value="OSMOTICALLY INDUCIBLE FAMILY PROTEIN"/>
    <property type="match status" value="1"/>
</dbReference>
<accession>A0A1H8PGF1</accession>
<dbReference type="InterPro" id="IPR052707">
    <property type="entry name" value="OsmC_Ohr_Peroxiredoxin"/>
</dbReference>
<dbReference type="InterPro" id="IPR015946">
    <property type="entry name" value="KH_dom-like_a/b"/>
</dbReference>
<dbReference type="OrthoDB" id="9795405at2"/>
<proteinExistence type="predicted"/>
<dbReference type="RefSeq" id="WP_091172097.1">
    <property type="nucleotide sequence ID" value="NZ_CBCSFM010000006.1"/>
</dbReference>
<dbReference type="Pfam" id="PF02566">
    <property type="entry name" value="OsmC"/>
    <property type="match status" value="1"/>
</dbReference>
<evidence type="ECO:0000313" key="1">
    <source>
        <dbReference type="EMBL" id="SEO41052.1"/>
    </source>
</evidence>
<reference evidence="2" key="1">
    <citation type="submission" date="2016-10" db="EMBL/GenBank/DDBJ databases">
        <authorList>
            <person name="Varghese N."/>
            <person name="Submissions S."/>
        </authorList>
    </citation>
    <scope>NUCLEOTIDE SEQUENCE [LARGE SCALE GENOMIC DNA]</scope>
    <source>
        <strain evidence="2">CGMCC 1.8704</strain>
    </source>
</reference>
<dbReference type="AlphaFoldDB" id="A0A1H8PGF1"/>
<dbReference type="InterPro" id="IPR003718">
    <property type="entry name" value="OsmC/Ohr_fam"/>
</dbReference>
<evidence type="ECO:0000313" key="2">
    <source>
        <dbReference type="Proteomes" id="UP000198657"/>
    </source>
</evidence>
<dbReference type="STRING" id="604089.SAMN04487942_2684"/>
<keyword evidence="2" id="KW-1185">Reference proteome</keyword>